<feature type="compositionally biased region" description="Basic and acidic residues" evidence="1">
    <location>
        <begin position="28"/>
        <end position="55"/>
    </location>
</feature>
<protein>
    <submittedName>
        <fullName evidence="3">Transposase</fullName>
    </submittedName>
</protein>
<reference evidence="3" key="1">
    <citation type="submission" date="2016-11" db="UniProtKB">
        <authorList>
            <consortium name="WormBaseParasite"/>
        </authorList>
    </citation>
    <scope>IDENTIFICATION</scope>
</reference>
<proteinExistence type="predicted"/>
<dbReference type="AlphaFoldDB" id="A0A1I7WZ28"/>
<evidence type="ECO:0000256" key="1">
    <source>
        <dbReference type="SAM" id="MobiDB-lite"/>
    </source>
</evidence>
<organism evidence="2 3">
    <name type="scientific">Heterorhabditis bacteriophora</name>
    <name type="common">Entomopathogenic nematode worm</name>
    <dbReference type="NCBI Taxonomy" id="37862"/>
    <lineage>
        <taxon>Eukaryota</taxon>
        <taxon>Metazoa</taxon>
        <taxon>Ecdysozoa</taxon>
        <taxon>Nematoda</taxon>
        <taxon>Chromadorea</taxon>
        <taxon>Rhabditida</taxon>
        <taxon>Rhabditina</taxon>
        <taxon>Rhabditomorpha</taxon>
        <taxon>Strongyloidea</taxon>
        <taxon>Heterorhabditidae</taxon>
        <taxon>Heterorhabditis</taxon>
    </lineage>
</organism>
<accession>A0A1I7WZ28</accession>
<keyword evidence="2" id="KW-1185">Reference proteome</keyword>
<dbReference type="Proteomes" id="UP000095283">
    <property type="component" value="Unplaced"/>
</dbReference>
<dbReference type="WBParaSite" id="Hba_10407">
    <property type="protein sequence ID" value="Hba_10407"/>
    <property type="gene ID" value="Hba_10407"/>
</dbReference>
<sequence length="87" mass="10355">MKVQKEPHVIYTNNHCEMIRYRTGARGDASKESETAQNEERQKLKQNDMERYDKRQKSKRTRSVAETHVQEAKTNTVLKTDIYRNKV</sequence>
<name>A0A1I7WZ28_HETBA</name>
<evidence type="ECO:0000313" key="3">
    <source>
        <dbReference type="WBParaSite" id="Hba_10407"/>
    </source>
</evidence>
<feature type="region of interest" description="Disordered" evidence="1">
    <location>
        <begin position="24"/>
        <end position="69"/>
    </location>
</feature>
<evidence type="ECO:0000313" key="2">
    <source>
        <dbReference type="Proteomes" id="UP000095283"/>
    </source>
</evidence>